<dbReference type="GO" id="GO:0043531">
    <property type="term" value="F:ADP binding"/>
    <property type="evidence" value="ECO:0007669"/>
    <property type="project" value="InterPro"/>
</dbReference>
<dbReference type="Pfam" id="PF23598">
    <property type="entry name" value="LRR_14"/>
    <property type="match status" value="1"/>
</dbReference>
<dbReference type="Pfam" id="PF00931">
    <property type="entry name" value="NB-ARC"/>
    <property type="match status" value="1"/>
</dbReference>
<name>A0A6I9R8G0_ELAGV</name>
<dbReference type="Pfam" id="PF23559">
    <property type="entry name" value="WHD_DRP"/>
    <property type="match status" value="1"/>
</dbReference>
<keyword evidence="3" id="KW-0677">Repeat</keyword>
<evidence type="ECO:0000256" key="5">
    <source>
        <dbReference type="ARBA" id="ARBA00022821"/>
    </source>
</evidence>
<proteinExistence type="inferred from homology"/>
<organism evidence="10 11">
    <name type="scientific">Elaeis guineensis var. tenera</name>
    <name type="common">Oil palm</name>
    <dbReference type="NCBI Taxonomy" id="51953"/>
    <lineage>
        <taxon>Eukaryota</taxon>
        <taxon>Viridiplantae</taxon>
        <taxon>Streptophyta</taxon>
        <taxon>Embryophyta</taxon>
        <taxon>Tracheophyta</taxon>
        <taxon>Spermatophyta</taxon>
        <taxon>Magnoliopsida</taxon>
        <taxon>Liliopsida</taxon>
        <taxon>Arecaceae</taxon>
        <taxon>Arecoideae</taxon>
        <taxon>Cocoseae</taxon>
        <taxon>Elaeidinae</taxon>
        <taxon>Elaeis</taxon>
    </lineage>
</organism>
<dbReference type="Gene3D" id="3.40.50.300">
    <property type="entry name" value="P-loop containing nucleotide triphosphate hydrolases"/>
    <property type="match status" value="1"/>
</dbReference>
<dbReference type="RefSeq" id="XP_010921526.1">
    <property type="nucleotide sequence ID" value="XM_010923224.3"/>
</dbReference>
<protein>
    <submittedName>
        <fullName evidence="11">Disease resistance RPP8-like protein 3</fullName>
    </submittedName>
</protein>
<dbReference type="InterPro" id="IPR042197">
    <property type="entry name" value="Apaf_helical"/>
</dbReference>
<dbReference type="PANTHER" id="PTHR23155">
    <property type="entry name" value="DISEASE RESISTANCE PROTEIN RP"/>
    <property type="match status" value="1"/>
</dbReference>
<dbReference type="GeneID" id="105045063"/>
<dbReference type="SUPFAM" id="SSF52058">
    <property type="entry name" value="L domain-like"/>
    <property type="match status" value="1"/>
</dbReference>
<dbReference type="Pfam" id="PF18052">
    <property type="entry name" value="Rx_N"/>
    <property type="match status" value="1"/>
</dbReference>
<dbReference type="PANTHER" id="PTHR23155:SF1185">
    <property type="entry name" value="DISEASE RESISTANCE RPP8-LIKE PROTEIN 3-RELATED"/>
    <property type="match status" value="1"/>
</dbReference>
<dbReference type="Pfam" id="PF05553">
    <property type="entry name" value="DUF761"/>
    <property type="match status" value="1"/>
</dbReference>
<evidence type="ECO:0000259" key="8">
    <source>
        <dbReference type="Pfam" id="PF23559"/>
    </source>
</evidence>
<evidence type="ECO:0000256" key="2">
    <source>
        <dbReference type="ARBA" id="ARBA00022614"/>
    </source>
</evidence>
<evidence type="ECO:0000256" key="3">
    <source>
        <dbReference type="ARBA" id="ARBA00022737"/>
    </source>
</evidence>
<gene>
    <name evidence="11" type="primary">LOC105045063</name>
</gene>
<dbReference type="InterPro" id="IPR038005">
    <property type="entry name" value="RX-like_CC"/>
</dbReference>
<evidence type="ECO:0000259" key="9">
    <source>
        <dbReference type="Pfam" id="PF23598"/>
    </source>
</evidence>
<dbReference type="GO" id="GO:0009626">
    <property type="term" value="P:plant-type hypersensitive response"/>
    <property type="evidence" value="ECO:0007669"/>
    <property type="project" value="UniProtKB-ARBA"/>
</dbReference>
<feature type="domain" description="Disease resistance protein winged helix" evidence="8">
    <location>
        <begin position="438"/>
        <end position="507"/>
    </location>
</feature>
<dbReference type="Proteomes" id="UP000504607">
    <property type="component" value="Chromosome 5"/>
</dbReference>
<dbReference type="InterPro" id="IPR055414">
    <property type="entry name" value="LRR_R13L4/SHOC2-like"/>
</dbReference>
<dbReference type="KEGG" id="egu:105045063"/>
<dbReference type="PRINTS" id="PR00364">
    <property type="entry name" value="DISEASERSIST"/>
</dbReference>
<sequence>MAESLVSGVVSQLTNLLIDEAVSLAGVRDQIEWVKTQLQLLQGFLKDADSRRKKGDVRMHSWISAMRGVAYEMEDVIDTIKYMGERRHQGRGCLGSISRYSRKPCDLITLHKISTRIEQIKIQIHSISQSTVSYSLANPGQSSAVDESWQSLRQSYPHSDDGDVHVVGLENDKKQLVSQLLDPNEKTRCAISIVGMGGVGKTTLARKVYNDPAIKEHFDTFAWVSVSQNYLPIKLLKDIKKKVITPELLQKEKGITPELLERMDEEEVRERLRYFLRDKKYLIVMDDVWTVDVWSQFHQVFPNGNNGSRILLTTRNIEVARHAEPWIPPHELHLLNDTQNLQLFCRKAFPPNQDIPAELKELAHKLAKRCGGLPLALVVLGGLLSRKERSYNTWSKVAQSTNWQSRGEGQECLNILGLSYNDLPYQLKPCFLCITASPEDSMISASKLVRLWIAERFIPQEQGQTMEDTARDWLDELVQRCMIQVVRRTQLRGRIKSIRIHDMLRDFGRSEARKDGFLHICGGDMAVSDGVSSHRAAFNNRINCEVAILSHLRTLLGFNLVSTNAGRFLDGLNLLRVLDLEGARNLELPKQIGNMIHLRYLGLRGTGLKRLPSSVGHLLNLQTLDVRGTEIYCLPISFWKIQTLRHLYINFCLFQSAPVSGDHKNLQVLSITFGEPDLDRPDVIRFIKNWVTTSGSTEMAIRRAYERIFSESFGKSLEKMDSLLSLSMYEAELPRDIFFAHARHLHQLRSLILEGSFKQGQLPDSSQFPPNLTKLILSLSELEQDPMPVLEKLPNLRLLALKFEAYLGESMSCSAGGFPRLQHLMLYCLTNLEGWRVEVGAMPCLTHLTIKSCKELKMLPEGLQHVTTLRELKLMEMPHKFNERVRNGEGYKVRHIPSIIFEGGEMDADADADDFINRFRRQQQLQFLNSLMRYREKMINHGAGNSI</sequence>
<evidence type="ECO:0000256" key="1">
    <source>
        <dbReference type="ARBA" id="ARBA00008894"/>
    </source>
</evidence>
<dbReference type="FunFam" id="1.10.10.10:FF:000322">
    <property type="entry name" value="Probable disease resistance protein At1g63360"/>
    <property type="match status" value="1"/>
</dbReference>
<accession>A0A6I9R8G0</accession>
<dbReference type="FunFam" id="3.40.50.300:FF:001091">
    <property type="entry name" value="Probable disease resistance protein At1g61300"/>
    <property type="match status" value="1"/>
</dbReference>
<dbReference type="GO" id="GO:0042742">
    <property type="term" value="P:defense response to bacterium"/>
    <property type="evidence" value="ECO:0007669"/>
    <property type="project" value="UniProtKB-ARBA"/>
</dbReference>
<dbReference type="InterPro" id="IPR002182">
    <property type="entry name" value="NB-ARC"/>
</dbReference>
<dbReference type="InterPro" id="IPR027417">
    <property type="entry name" value="P-loop_NTPase"/>
</dbReference>
<dbReference type="InterPro" id="IPR032675">
    <property type="entry name" value="LRR_dom_sf"/>
</dbReference>
<dbReference type="InterPro" id="IPR058922">
    <property type="entry name" value="WHD_DRP"/>
</dbReference>
<keyword evidence="5" id="KW-0611">Plant defense</keyword>
<dbReference type="FunCoup" id="A0A6I9R8G0">
    <property type="interactions" value="22"/>
</dbReference>
<dbReference type="OrthoDB" id="597327at2759"/>
<keyword evidence="10" id="KW-1185">Reference proteome</keyword>
<evidence type="ECO:0000259" key="7">
    <source>
        <dbReference type="Pfam" id="PF18052"/>
    </source>
</evidence>
<dbReference type="Gene3D" id="1.20.5.4130">
    <property type="match status" value="1"/>
</dbReference>
<keyword evidence="4" id="KW-0547">Nucleotide-binding</keyword>
<dbReference type="InterPro" id="IPR041118">
    <property type="entry name" value="Rx_N"/>
</dbReference>
<evidence type="ECO:0000259" key="6">
    <source>
        <dbReference type="Pfam" id="PF00931"/>
    </source>
</evidence>
<feature type="domain" description="Disease resistance N-terminal" evidence="7">
    <location>
        <begin position="6"/>
        <end position="89"/>
    </location>
</feature>
<evidence type="ECO:0000313" key="11">
    <source>
        <dbReference type="RefSeq" id="XP_010921526.1"/>
    </source>
</evidence>
<dbReference type="InterPro" id="IPR044974">
    <property type="entry name" value="Disease_R_plants"/>
</dbReference>
<feature type="domain" description="NB-ARC" evidence="6">
    <location>
        <begin position="170"/>
        <end position="352"/>
    </location>
</feature>
<keyword evidence="2" id="KW-0433">Leucine-rich repeat</keyword>
<dbReference type="SUPFAM" id="SSF52540">
    <property type="entry name" value="P-loop containing nucleoside triphosphate hydrolases"/>
    <property type="match status" value="1"/>
</dbReference>
<dbReference type="Gene3D" id="1.10.8.430">
    <property type="entry name" value="Helical domain of apoptotic protease-activating factors"/>
    <property type="match status" value="1"/>
</dbReference>
<dbReference type="InterPro" id="IPR036388">
    <property type="entry name" value="WH-like_DNA-bd_sf"/>
</dbReference>
<dbReference type="CDD" id="cd14798">
    <property type="entry name" value="RX-CC_like"/>
    <property type="match status" value="1"/>
</dbReference>
<feature type="domain" description="Disease resistance R13L4/SHOC-2-like LRR" evidence="9">
    <location>
        <begin position="567"/>
        <end position="874"/>
    </location>
</feature>
<dbReference type="InterPro" id="IPR008480">
    <property type="entry name" value="DUF761_pln"/>
</dbReference>
<dbReference type="Gene3D" id="1.10.10.10">
    <property type="entry name" value="Winged helix-like DNA-binding domain superfamily/Winged helix DNA-binding domain"/>
    <property type="match status" value="1"/>
</dbReference>
<comment type="similarity">
    <text evidence="1">Belongs to the disease resistance NB-LRR family.</text>
</comment>
<reference evidence="11" key="1">
    <citation type="submission" date="2025-08" db="UniProtKB">
        <authorList>
            <consortium name="RefSeq"/>
        </authorList>
    </citation>
    <scope>IDENTIFICATION</scope>
</reference>
<evidence type="ECO:0000256" key="4">
    <source>
        <dbReference type="ARBA" id="ARBA00022741"/>
    </source>
</evidence>
<dbReference type="GO" id="GO:0002758">
    <property type="term" value="P:innate immune response-activating signaling pathway"/>
    <property type="evidence" value="ECO:0007669"/>
    <property type="project" value="UniProtKB-ARBA"/>
</dbReference>
<evidence type="ECO:0000313" key="10">
    <source>
        <dbReference type="Proteomes" id="UP000504607"/>
    </source>
</evidence>
<dbReference type="AlphaFoldDB" id="A0A6I9R8G0"/>
<dbReference type="Gene3D" id="3.80.10.10">
    <property type="entry name" value="Ribonuclease Inhibitor"/>
    <property type="match status" value="2"/>
</dbReference>
<dbReference type="InParanoid" id="A0A6I9R8G0"/>